<keyword evidence="1" id="KW-0812">Transmembrane</keyword>
<organism evidence="2 3">
    <name type="scientific">Mycobacterium bourgelatii</name>
    <dbReference type="NCBI Taxonomy" id="1273442"/>
    <lineage>
        <taxon>Bacteria</taxon>
        <taxon>Bacillati</taxon>
        <taxon>Actinomycetota</taxon>
        <taxon>Actinomycetes</taxon>
        <taxon>Mycobacteriales</taxon>
        <taxon>Mycobacteriaceae</taxon>
        <taxon>Mycobacterium</taxon>
    </lineage>
</organism>
<name>A0A7I9YJ85_MYCBU</name>
<accession>A0A7I9YJ85</accession>
<proteinExistence type="predicted"/>
<feature type="transmembrane region" description="Helical" evidence="1">
    <location>
        <begin position="98"/>
        <end position="115"/>
    </location>
</feature>
<feature type="transmembrane region" description="Helical" evidence="1">
    <location>
        <begin position="238"/>
        <end position="260"/>
    </location>
</feature>
<gene>
    <name evidence="2" type="ORF">MBOU_07870</name>
</gene>
<keyword evidence="1" id="KW-1133">Transmembrane helix</keyword>
<comment type="caution">
    <text evidence="2">The sequence shown here is derived from an EMBL/GenBank/DDBJ whole genome shotgun (WGS) entry which is preliminary data.</text>
</comment>
<feature type="transmembrane region" description="Helical" evidence="1">
    <location>
        <begin position="29"/>
        <end position="50"/>
    </location>
</feature>
<feature type="transmembrane region" description="Helical" evidence="1">
    <location>
        <begin position="281"/>
        <end position="305"/>
    </location>
</feature>
<evidence type="ECO:0000313" key="3">
    <source>
        <dbReference type="Proteomes" id="UP000465360"/>
    </source>
</evidence>
<feature type="transmembrane region" description="Helical" evidence="1">
    <location>
        <begin position="157"/>
        <end position="180"/>
    </location>
</feature>
<sequence>MTADQNTRTEVEDHTGLFDGAKDSPPIVWLARLGGVFVVFQVYVYLRWIFSDRFTPMPSGPDPVPGSAIFWVRFWEIGCVAAGVGLVWWIIRKTRRDGEFPAVGVFVVAWLLAAWQDVGVNATRPVFAYNSAFFNMGTWGEFIPGWVSKGAENPQPIIYFLASYIVLTPLAIMGIDTLIVRMRKAVPRLNRAGVIAAMLVLFIVLDIALEQFFHRVRLWTYLRVDGDWSIFPGTLYQFPLYEGVFFGGVVSVLSIAIYCFRDGQGRMISDIGIDNLRNKRTVPLVRILALTAVFNLIMMVFMLGFNLVNQHADTQPAERVPSYLHHDMCGIAPNPPCAPRP</sequence>
<keyword evidence="1" id="KW-0472">Membrane</keyword>
<dbReference type="AlphaFoldDB" id="A0A7I9YJ85"/>
<evidence type="ECO:0000256" key="1">
    <source>
        <dbReference type="SAM" id="Phobius"/>
    </source>
</evidence>
<protein>
    <recommendedName>
        <fullName evidence="4">DUF5135 domain-containing protein</fullName>
    </recommendedName>
</protein>
<dbReference type="Pfam" id="PF17198">
    <property type="entry name" value="AveC_like"/>
    <property type="match status" value="1"/>
</dbReference>
<reference evidence="2 3" key="1">
    <citation type="journal article" date="2019" name="Emerg. Microbes Infect.">
        <title>Comprehensive subspecies identification of 175 nontuberculous mycobacteria species based on 7547 genomic profiles.</title>
        <authorList>
            <person name="Matsumoto Y."/>
            <person name="Kinjo T."/>
            <person name="Motooka D."/>
            <person name="Nabeya D."/>
            <person name="Jung N."/>
            <person name="Uechi K."/>
            <person name="Horii T."/>
            <person name="Iida T."/>
            <person name="Fujita J."/>
            <person name="Nakamura S."/>
        </authorList>
    </citation>
    <scope>NUCLEOTIDE SEQUENCE [LARGE SCALE GENOMIC DNA]</scope>
    <source>
        <strain evidence="2 3">JCM 30725</strain>
    </source>
</reference>
<dbReference type="RefSeq" id="WP_163708075.1">
    <property type="nucleotide sequence ID" value="NZ_BLKZ01000001.1"/>
</dbReference>
<dbReference type="EMBL" id="BLKZ01000001">
    <property type="protein sequence ID" value="GFG88745.1"/>
    <property type="molecule type" value="Genomic_DNA"/>
</dbReference>
<dbReference type="Proteomes" id="UP000465360">
    <property type="component" value="Unassembled WGS sequence"/>
</dbReference>
<feature type="transmembrane region" description="Helical" evidence="1">
    <location>
        <begin position="192"/>
        <end position="213"/>
    </location>
</feature>
<evidence type="ECO:0008006" key="4">
    <source>
        <dbReference type="Google" id="ProtNLM"/>
    </source>
</evidence>
<keyword evidence="3" id="KW-1185">Reference proteome</keyword>
<dbReference type="InterPro" id="IPR033459">
    <property type="entry name" value="AveC-like"/>
</dbReference>
<feature type="transmembrane region" description="Helical" evidence="1">
    <location>
        <begin position="70"/>
        <end position="91"/>
    </location>
</feature>
<evidence type="ECO:0000313" key="2">
    <source>
        <dbReference type="EMBL" id="GFG88745.1"/>
    </source>
</evidence>